<evidence type="ECO:0000313" key="3">
    <source>
        <dbReference type="Proteomes" id="UP001597052"/>
    </source>
</evidence>
<dbReference type="PANTHER" id="PTHR42759">
    <property type="entry name" value="MOXR FAMILY PROTEIN"/>
    <property type="match status" value="1"/>
</dbReference>
<dbReference type="SUPFAM" id="SSF52540">
    <property type="entry name" value="P-loop containing nucleoside triphosphate hydrolases"/>
    <property type="match status" value="1"/>
</dbReference>
<name>A0ABD6DEU7_9EURY</name>
<dbReference type="RefSeq" id="WP_256397206.1">
    <property type="nucleotide sequence ID" value="NZ_JANHDJ010000006.1"/>
</dbReference>
<dbReference type="Gene3D" id="3.40.50.300">
    <property type="entry name" value="P-loop containing nucleotide triphosphate hydrolases"/>
    <property type="match status" value="1"/>
</dbReference>
<dbReference type="InterPro" id="IPR027417">
    <property type="entry name" value="P-loop_NTPase"/>
</dbReference>
<accession>A0ABD6DEU7</accession>
<evidence type="ECO:0000313" key="2">
    <source>
        <dbReference type="EMBL" id="MFD1643396.1"/>
    </source>
</evidence>
<dbReference type="EMBL" id="JBHUDM010000005">
    <property type="protein sequence ID" value="MFD1643396.1"/>
    <property type="molecule type" value="Genomic_DNA"/>
</dbReference>
<evidence type="ECO:0000259" key="1">
    <source>
        <dbReference type="Pfam" id="PF07728"/>
    </source>
</evidence>
<dbReference type="AlphaFoldDB" id="A0ABD6DEU7"/>
<dbReference type="InterPro" id="IPR011704">
    <property type="entry name" value="ATPase_dyneun-rel_AAA"/>
</dbReference>
<comment type="caution">
    <text evidence="2">The sequence shown here is derived from an EMBL/GenBank/DDBJ whole genome shotgun (WGS) entry which is preliminary data.</text>
</comment>
<dbReference type="InterPro" id="IPR050764">
    <property type="entry name" value="CbbQ/NirQ/NorQ/GpvN"/>
</dbReference>
<dbReference type="PANTHER" id="PTHR42759:SF1">
    <property type="entry name" value="MAGNESIUM-CHELATASE SUBUNIT CHLD"/>
    <property type="match status" value="1"/>
</dbReference>
<reference evidence="2 3" key="1">
    <citation type="journal article" date="2019" name="Int. J. Syst. Evol. Microbiol.">
        <title>The Global Catalogue of Microorganisms (GCM) 10K type strain sequencing project: providing services to taxonomists for standard genome sequencing and annotation.</title>
        <authorList>
            <consortium name="The Broad Institute Genomics Platform"/>
            <consortium name="The Broad Institute Genome Sequencing Center for Infectious Disease"/>
            <person name="Wu L."/>
            <person name="Ma J."/>
        </authorList>
    </citation>
    <scope>NUCLEOTIDE SEQUENCE [LARGE SCALE GENOMIC DNA]</scope>
    <source>
        <strain evidence="2 3">CGMCC 1.10593</strain>
    </source>
</reference>
<proteinExistence type="predicted"/>
<gene>
    <name evidence="2" type="ORF">ACFSBW_16095</name>
</gene>
<sequence>MSTTDTTSPDAVPTEEVVAHFANRLIRERGGPISTDDLVYSVENATSINRDTVASLLKDADTSRFETDRDSGGELLITRATTTAPEPAAVTAHFGALNQVTNDLTAIEAVDDDVEALLNDAGYRSFRDLTEADAAALRETLNNDLETDLDAADLSTIPGLTNSDVEALANSGIQTDQELIDASPEQVVEQADRATLTTAKINRAQSALEDASRTFTPGEVNQIVGQAYMNLPVGGELAAEQLQRHHDRVATLGRAGAVVSTVAEETATVGRPLIDVRDDLSVDDDGGVYVSDTGHNADSPVNTGLTVLEDVGYGMVPKAANEPDAGHSALPVDDDGEVIAPSIPLERDLQMPIDELLAKKLARNVPVRIVGPRGSGKNYLTKYICHKTNRGYRSLDVDKATMPQDLFGPISPNEDGKLEPKNADVKQGLLNGDVIVINEFPVMQSGAAMALHQLLNENKIVIKSHGQTIDPHPEARIVVTMNPPTREYRDSEPMNSATRGRFRGFWQGYPDTVDAEVETLDKQLNSPRPVVDEDTLEKIVEFAHRTRKDEFTNWPTLSTRNLTIVIEHIADGASPQAALKNVLRMVAEPNQRPEDAHEALRGIF</sequence>
<dbReference type="Pfam" id="PF07728">
    <property type="entry name" value="AAA_5"/>
    <property type="match status" value="1"/>
</dbReference>
<dbReference type="Proteomes" id="UP001597052">
    <property type="component" value="Unassembled WGS sequence"/>
</dbReference>
<organism evidence="2 3">
    <name type="scientific">Halohasta litorea</name>
    <dbReference type="NCBI Taxonomy" id="869891"/>
    <lineage>
        <taxon>Archaea</taxon>
        <taxon>Methanobacteriati</taxon>
        <taxon>Methanobacteriota</taxon>
        <taxon>Stenosarchaea group</taxon>
        <taxon>Halobacteria</taxon>
        <taxon>Halobacteriales</taxon>
        <taxon>Haloferacaceae</taxon>
        <taxon>Halohasta</taxon>
    </lineage>
</organism>
<feature type="domain" description="ATPase dynein-related AAA" evidence="1">
    <location>
        <begin position="368"/>
        <end position="502"/>
    </location>
</feature>
<keyword evidence="3" id="KW-1185">Reference proteome</keyword>
<protein>
    <submittedName>
        <fullName evidence="2">AAA family ATPase</fullName>
    </submittedName>
</protein>